<protein>
    <recommendedName>
        <fullName evidence="3">GP-PDE domain-containing protein</fullName>
    </recommendedName>
</protein>
<reference evidence="4 5" key="1">
    <citation type="submission" date="2019-01" db="EMBL/GenBank/DDBJ databases">
        <title>Nocardioides guangzhouensis sp. nov., an actinobacterium isolated from soil.</title>
        <authorList>
            <person name="Fu Y."/>
            <person name="Cai Y."/>
            <person name="Lin Z."/>
            <person name="Chen P."/>
        </authorList>
    </citation>
    <scope>NUCLEOTIDE SEQUENCE [LARGE SCALE GENOMIC DNA]</scope>
    <source>
        <strain evidence="4 5">130</strain>
    </source>
</reference>
<dbReference type="Pfam" id="PF03009">
    <property type="entry name" value="GDPD"/>
    <property type="match status" value="1"/>
</dbReference>
<dbReference type="AlphaFoldDB" id="A0A4Q4ZE01"/>
<feature type="domain" description="GP-PDE" evidence="3">
    <location>
        <begin position="66"/>
        <end position="304"/>
    </location>
</feature>
<name>A0A4Q4ZE01_9ACTN</name>
<dbReference type="Gene3D" id="3.20.20.190">
    <property type="entry name" value="Phosphatidylinositol (PI) phosphodiesterase"/>
    <property type="match status" value="1"/>
</dbReference>
<dbReference type="PROSITE" id="PS50007">
    <property type="entry name" value="PIPLC_X_DOMAIN"/>
    <property type="match status" value="1"/>
</dbReference>
<feature type="region of interest" description="Disordered" evidence="1">
    <location>
        <begin position="25"/>
        <end position="60"/>
    </location>
</feature>
<evidence type="ECO:0000313" key="4">
    <source>
        <dbReference type="EMBL" id="RYP86277.1"/>
    </source>
</evidence>
<dbReference type="SUPFAM" id="SSF51695">
    <property type="entry name" value="PLC-like phosphodiesterases"/>
    <property type="match status" value="1"/>
</dbReference>
<dbReference type="EMBL" id="SDKM01000012">
    <property type="protein sequence ID" value="RYP86277.1"/>
    <property type="molecule type" value="Genomic_DNA"/>
</dbReference>
<dbReference type="GO" id="GO:0008081">
    <property type="term" value="F:phosphoric diester hydrolase activity"/>
    <property type="evidence" value="ECO:0007669"/>
    <property type="project" value="InterPro"/>
</dbReference>
<sequence length="304" mass="33542">MHRNIAAVIVLTAALPAGAAITSTALARTEPPETAAEDRRQRSRDPRVVPDAARSAPSTGCARDRVIVIGHRGIGPGTRTLYGAARSEDTVPAFRAAMRAGADGFETDFWPTTDHTVVSHHDATLARMTNGTGEIRRRTSGYVHGVRNVSGAPVPTFRGTLTRLRATRPHVQQEFKDGWLFSNAVLRRLARHDRDLVGDVSRKVLWTTSERSTLRRFHRLAPDIPIGLIDRSSRRPRLATVPAWVDVVLIEFGAADARYIRRAKARGHQVSLREVNTVDRMRRAARMGATRVVTDHPEVLGRAC</sequence>
<dbReference type="PANTHER" id="PTHR46211:SF14">
    <property type="entry name" value="GLYCEROPHOSPHODIESTER PHOSPHODIESTERASE"/>
    <property type="match status" value="1"/>
</dbReference>
<feature type="chain" id="PRO_5020771748" description="GP-PDE domain-containing protein" evidence="2">
    <location>
        <begin position="20"/>
        <end position="304"/>
    </location>
</feature>
<dbReference type="GO" id="GO:0006629">
    <property type="term" value="P:lipid metabolic process"/>
    <property type="evidence" value="ECO:0007669"/>
    <property type="project" value="InterPro"/>
</dbReference>
<evidence type="ECO:0000259" key="3">
    <source>
        <dbReference type="PROSITE" id="PS51704"/>
    </source>
</evidence>
<keyword evidence="5" id="KW-1185">Reference proteome</keyword>
<dbReference type="Proteomes" id="UP000295198">
    <property type="component" value="Unassembled WGS sequence"/>
</dbReference>
<feature type="compositionally biased region" description="Basic and acidic residues" evidence="1">
    <location>
        <begin position="36"/>
        <end position="48"/>
    </location>
</feature>
<keyword evidence="2" id="KW-0732">Signal</keyword>
<accession>A0A4Q4ZE01</accession>
<dbReference type="RefSeq" id="WP_134716774.1">
    <property type="nucleotide sequence ID" value="NZ_SDKM01000012.1"/>
</dbReference>
<evidence type="ECO:0000256" key="1">
    <source>
        <dbReference type="SAM" id="MobiDB-lite"/>
    </source>
</evidence>
<dbReference type="InterPro" id="IPR030395">
    <property type="entry name" value="GP_PDE_dom"/>
</dbReference>
<comment type="caution">
    <text evidence="4">The sequence shown here is derived from an EMBL/GenBank/DDBJ whole genome shotgun (WGS) entry which is preliminary data.</text>
</comment>
<evidence type="ECO:0000256" key="2">
    <source>
        <dbReference type="SAM" id="SignalP"/>
    </source>
</evidence>
<organism evidence="4 5">
    <name type="scientific">Nocardioides guangzhouensis</name>
    <dbReference type="NCBI Taxonomy" id="2497878"/>
    <lineage>
        <taxon>Bacteria</taxon>
        <taxon>Bacillati</taxon>
        <taxon>Actinomycetota</taxon>
        <taxon>Actinomycetes</taxon>
        <taxon>Propionibacteriales</taxon>
        <taxon>Nocardioidaceae</taxon>
        <taxon>Nocardioides</taxon>
    </lineage>
</organism>
<dbReference type="OrthoDB" id="9758957at2"/>
<evidence type="ECO:0000313" key="5">
    <source>
        <dbReference type="Proteomes" id="UP000295198"/>
    </source>
</evidence>
<dbReference type="PROSITE" id="PS51704">
    <property type="entry name" value="GP_PDE"/>
    <property type="match status" value="1"/>
</dbReference>
<feature type="signal peptide" evidence="2">
    <location>
        <begin position="1"/>
        <end position="19"/>
    </location>
</feature>
<dbReference type="PANTHER" id="PTHR46211">
    <property type="entry name" value="GLYCEROPHOSPHORYL DIESTER PHOSPHODIESTERASE"/>
    <property type="match status" value="1"/>
</dbReference>
<proteinExistence type="predicted"/>
<dbReference type="InterPro" id="IPR017946">
    <property type="entry name" value="PLC-like_Pdiesterase_TIM-brl"/>
</dbReference>
<gene>
    <name evidence="4" type="ORF">EKO23_10005</name>
</gene>